<feature type="signal peptide" evidence="1">
    <location>
        <begin position="1"/>
        <end position="23"/>
    </location>
</feature>
<gene>
    <name evidence="2" type="ORF">GCM10009001_07370</name>
</gene>
<dbReference type="Pfam" id="PF26349">
    <property type="entry name" value="YoqH"/>
    <property type="match status" value="1"/>
</dbReference>
<name>A0ABN1FM51_9BACI</name>
<reference evidence="2 3" key="1">
    <citation type="journal article" date="2019" name="Int. J. Syst. Evol. Microbiol.">
        <title>The Global Catalogue of Microorganisms (GCM) 10K type strain sequencing project: providing services to taxonomists for standard genome sequencing and annotation.</title>
        <authorList>
            <consortium name="The Broad Institute Genomics Platform"/>
            <consortium name="The Broad Institute Genome Sequencing Center for Infectious Disease"/>
            <person name="Wu L."/>
            <person name="Ma J."/>
        </authorList>
    </citation>
    <scope>NUCLEOTIDE SEQUENCE [LARGE SCALE GENOMIC DNA]</scope>
    <source>
        <strain evidence="2 3">JCM 15395</strain>
    </source>
</reference>
<feature type="chain" id="PRO_5045430154" description="Protein YoqH" evidence="1">
    <location>
        <begin position="24"/>
        <end position="152"/>
    </location>
</feature>
<keyword evidence="1" id="KW-0732">Signal</keyword>
<comment type="caution">
    <text evidence="2">The sequence shown here is derived from an EMBL/GenBank/DDBJ whole genome shotgun (WGS) entry which is preliminary data.</text>
</comment>
<proteinExistence type="predicted"/>
<accession>A0ABN1FM51</accession>
<dbReference type="RefSeq" id="WP_343810393.1">
    <property type="nucleotide sequence ID" value="NZ_BAAADS010000003.1"/>
</dbReference>
<dbReference type="EMBL" id="BAAADS010000003">
    <property type="protein sequence ID" value="GAA0593720.1"/>
    <property type="molecule type" value="Genomic_DNA"/>
</dbReference>
<dbReference type="InterPro" id="IPR058968">
    <property type="entry name" value="YoqH-like"/>
</dbReference>
<evidence type="ECO:0000256" key="1">
    <source>
        <dbReference type="SAM" id="SignalP"/>
    </source>
</evidence>
<sequence length="152" mass="16799">MKQFILVLLLLCSVISSPSQIKADPEISMPCSLVLNSVNSNYDNAKGVALAYKVKLTPSFPRKSISIHALHIPEPSTFGNYDTYEGFAFIPDEISWRFKLYPTTEEGGPTWAGRIDGITEELKGVTVQVRPSNSKTEKLGSAILTNDIKYCK</sequence>
<evidence type="ECO:0008006" key="4">
    <source>
        <dbReference type="Google" id="ProtNLM"/>
    </source>
</evidence>
<evidence type="ECO:0000313" key="3">
    <source>
        <dbReference type="Proteomes" id="UP001500866"/>
    </source>
</evidence>
<organism evidence="2 3">
    <name type="scientific">Virgibacillus siamensis</name>
    <dbReference type="NCBI Taxonomy" id="480071"/>
    <lineage>
        <taxon>Bacteria</taxon>
        <taxon>Bacillati</taxon>
        <taxon>Bacillota</taxon>
        <taxon>Bacilli</taxon>
        <taxon>Bacillales</taxon>
        <taxon>Bacillaceae</taxon>
        <taxon>Virgibacillus</taxon>
    </lineage>
</organism>
<dbReference type="Proteomes" id="UP001500866">
    <property type="component" value="Unassembled WGS sequence"/>
</dbReference>
<keyword evidence="3" id="KW-1185">Reference proteome</keyword>
<evidence type="ECO:0000313" key="2">
    <source>
        <dbReference type="EMBL" id="GAA0593720.1"/>
    </source>
</evidence>
<protein>
    <recommendedName>
        <fullName evidence="4">Protein YoqH</fullName>
    </recommendedName>
</protein>